<keyword evidence="2" id="KW-1185">Reference proteome</keyword>
<gene>
    <name evidence="1" type="ORF">MQE35_11585</name>
</gene>
<reference evidence="1" key="1">
    <citation type="submission" date="2022-03" db="EMBL/GenBank/DDBJ databases">
        <title>Description of Abyssus ytuae gen. nov., sp. nov., a novel member of the family Flavobacteriaceae isolated from the sediment of Mariana Trench.</title>
        <authorList>
            <person name="Zhang J."/>
            <person name="Xu X."/>
        </authorList>
    </citation>
    <scope>NUCLEOTIDE SEQUENCE</scope>
    <source>
        <strain evidence="1">MT3330</strain>
    </source>
</reference>
<name>A0A9E7CSJ4_9FLAO</name>
<evidence type="ECO:0000313" key="2">
    <source>
        <dbReference type="Proteomes" id="UP000831290"/>
    </source>
</evidence>
<dbReference type="EMBL" id="CP094358">
    <property type="protein sequence ID" value="UOB16376.1"/>
    <property type="molecule type" value="Genomic_DNA"/>
</dbReference>
<dbReference type="Proteomes" id="UP000831290">
    <property type="component" value="Chromosome"/>
</dbReference>
<dbReference type="RefSeq" id="WP_255841553.1">
    <property type="nucleotide sequence ID" value="NZ_CP094358.1"/>
</dbReference>
<accession>A0A9E7CSJ4</accession>
<sequence length="308" mass="33070">MKYIIKFLIIPSIVLFGLISCEDKDKNPLVEYNNEETGAFFRTVDAGGTINRTDIEGSTYTITGELVSPENGADVSAVEIWVEFIDRTFEGDDDESIESTQLLSVSPSTFTTNSNGFPENTFTINMPDALTALGLNVDLVEGGDQFLFQVVINMADGRIFTEANSGDSIKGELFFSSPMVYSALVVCLLDIVPAGDWIIDMQDSYGDGWQTDDSNGGSGMTITLSNGTVFEVGLCNPNVAVDYDCVDNYNSGSTTITIPSGIESAEWYFPGDFYGEISFTITAPSGNVVASYSAGTPAGPIALNLCNE</sequence>
<dbReference type="PROSITE" id="PS51257">
    <property type="entry name" value="PROKAR_LIPOPROTEIN"/>
    <property type="match status" value="1"/>
</dbReference>
<proteinExistence type="predicted"/>
<evidence type="ECO:0000313" key="1">
    <source>
        <dbReference type="EMBL" id="UOB16376.1"/>
    </source>
</evidence>
<dbReference type="KEGG" id="fbm:MQE35_11585"/>
<dbReference type="AlphaFoldDB" id="A0A9E7CSJ4"/>
<organism evidence="1 2">
    <name type="scientific">Abyssalbus ytuae</name>
    <dbReference type="NCBI Taxonomy" id="2926907"/>
    <lineage>
        <taxon>Bacteria</taxon>
        <taxon>Pseudomonadati</taxon>
        <taxon>Bacteroidota</taxon>
        <taxon>Flavobacteriia</taxon>
        <taxon>Flavobacteriales</taxon>
        <taxon>Flavobacteriaceae</taxon>
        <taxon>Abyssalbus</taxon>
    </lineage>
</organism>
<protein>
    <submittedName>
        <fullName evidence="1">Uncharacterized protein</fullName>
    </submittedName>
</protein>